<dbReference type="PANTHER" id="PTHR48079">
    <property type="entry name" value="PROTEIN YEEZ"/>
    <property type="match status" value="1"/>
</dbReference>
<dbReference type="AlphaFoldDB" id="A0A6A6X9A8"/>
<organism evidence="1 2">
    <name type="scientific">Melanomma pulvis-pyrius CBS 109.77</name>
    <dbReference type="NCBI Taxonomy" id="1314802"/>
    <lineage>
        <taxon>Eukaryota</taxon>
        <taxon>Fungi</taxon>
        <taxon>Dikarya</taxon>
        <taxon>Ascomycota</taxon>
        <taxon>Pezizomycotina</taxon>
        <taxon>Dothideomycetes</taxon>
        <taxon>Pleosporomycetidae</taxon>
        <taxon>Pleosporales</taxon>
        <taxon>Melanommataceae</taxon>
        <taxon>Melanomma</taxon>
    </lineage>
</organism>
<evidence type="ECO:0008006" key="3">
    <source>
        <dbReference type="Google" id="ProtNLM"/>
    </source>
</evidence>
<accession>A0A6A6X9A8</accession>
<sequence>MSKILLTGATGYVGGTTLDQLIKSTEPSLKSLTIDTLVRTDDQAQKLRDAYGARVNPIKWVGLEDTAFIVDTAANYDIIVNTGSGFIPAGALAFVDGLARRAKAGGPAPWLLHIAGCTNLADRPLTQEAYPLREWDDERDAGAIFDFMKEADALEPYAQRTTEVGVLEAAAASGVQAVSLNTPLIFGEGTGLFNRAGLVIPISMRYIVQHGYGFKLLDTANFDYVHVVDLADLYVLLVRAILERPNRGVGFIPTGREGVLFPAVARVLMTEIAQRCLDAVFSAGVLPRDGTPQEKEIRQASLQEIADELMFGLVDVAERGWAGHKAMKGTVARKLLNWKPTRLEEAWRQEFEDEFVALRDGRRGITLDACIGIRTT</sequence>
<dbReference type="Proteomes" id="UP000799757">
    <property type="component" value="Unassembled WGS sequence"/>
</dbReference>
<dbReference type="GO" id="GO:0004029">
    <property type="term" value="F:aldehyde dehydrogenase (NAD+) activity"/>
    <property type="evidence" value="ECO:0007669"/>
    <property type="project" value="TreeGrafter"/>
</dbReference>
<evidence type="ECO:0000313" key="2">
    <source>
        <dbReference type="Proteomes" id="UP000799757"/>
    </source>
</evidence>
<reference evidence="1" key="1">
    <citation type="journal article" date="2020" name="Stud. Mycol.">
        <title>101 Dothideomycetes genomes: a test case for predicting lifestyles and emergence of pathogens.</title>
        <authorList>
            <person name="Haridas S."/>
            <person name="Albert R."/>
            <person name="Binder M."/>
            <person name="Bloem J."/>
            <person name="Labutti K."/>
            <person name="Salamov A."/>
            <person name="Andreopoulos B."/>
            <person name="Baker S."/>
            <person name="Barry K."/>
            <person name="Bills G."/>
            <person name="Bluhm B."/>
            <person name="Cannon C."/>
            <person name="Castanera R."/>
            <person name="Culley D."/>
            <person name="Daum C."/>
            <person name="Ezra D."/>
            <person name="Gonzalez J."/>
            <person name="Henrissat B."/>
            <person name="Kuo A."/>
            <person name="Liang C."/>
            <person name="Lipzen A."/>
            <person name="Lutzoni F."/>
            <person name="Magnuson J."/>
            <person name="Mondo S."/>
            <person name="Nolan M."/>
            <person name="Ohm R."/>
            <person name="Pangilinan J."/>
            <person name="Park H.-J."/>
            <person name="Ramirez L."/>
            <person name="Alfaro M."/>
            <person name="Sun H."/>
            <person name="Tritt A."/>
            <person name="Yoshinaga Y."/>
            <person name="Zwiers L.-H."/>
            <person name="Turgeon B."/>
            <person name="Goodwin S."/>
            <person name="Spatafora J."/>
            <person name="Crous P."/>
            <person name="Grigoriev I."/>
        </authorList>
    </citation>
    <scope>NUCLEOTIDE SEQUENCE</scope>
    <source>
        <strain evidence="1">CBS 109.77</strain>
    </source>
</reference>
<proteinExistence type="predicted"/>
<name>A0A6A6X9A8_9PLEO</name>
<evidence type="ECO:0000313" key="1">
    <source>
        <dbReference type="EMBL" id="KAF2793130.1"/>
    </source>
</evidence>
<dbReference type="InterPro" id="IPR036291">
    <property type="entry name" value="NAD(P)-bd_dom_sf"/>
</dbReference>
<dbReference type="InterPro" id="IPR051783">
    <property type="entry name" value="NAD(P)-dependent_oxidoreduct"/>
</dbReference>
<dbReference type="PANTHER" id="PTHR48079:SF6">
    <property type="entry name" value="NAD(P)-BINDING DOMAIN-CONTAINING PROTEIN-RELATED"/>
    <property type="match status" value="1"/>
</dbReference>
<gene>
    <name evidence="1" type="ORF">K505DRAFT_325689</name>
</gene>
<dbReference type="OrthoDB" id="10262413at2759"/>
<dbReference type="EMBL" id="MU001941">
    <property type="protein sequence ID" value="KAF2793130.1"/>
    <property type="molecule type" value="Genomic_DNA"/>
</dbReference>
<dbReference type="SUPFAM" id="SSF51735">
    <property type="entry name" value="NAD(P)-binding Rossmann-fold domains"/>
    <property type="match status" value="1"/>
</dbReference>
<protein>
    <recommendedName>
        <fullName evidence="3">NAD(P)-binding protein</fullName>
    </recommendedName>
</protein>
<keyword evidence="2" id="KW-1185">Reference proteome</keyword>
<dbReference type="GO" id="GO:0005737">
    <property type="term" value="C:cytoplasm"/>
    <property type="evidence" value="ECO:0007669"/>
    <property type="project" value="TreeGrafter"/>
</dbReference>
<dbReference type="Gene3D" id="3.40.50.720">
    <property type="entry name" value="NAD(P)-binding Rossmann-like Domain"/>
    <property type="match status" value="2"/>
</dbReference>